<keyword evidence="2" id="KW-1185">Reference proteome</keyword>
<evidence type="ECO:0000313" key="1">
    <source>
        <dbReference type="EMBL" id="KAH9512002.1"/>
    </source>
</evidence>
<dbReference type="Proteomes" id="UP000790347">
    <property type="component" value="Unassembled WGS sequence"/>
</dbReference>
<organism evidence="1 2">
    <name type="scientific">Dermatophagoides farinae</name>
    <name type="common">American house dust mite</name>
    <dbReference type="NCBI Taxonomy" id="6954"/>
    <lineage>
        <taxon>Eukaryota</taxon>
        <taxon>Metazoa</taxon>
        <taxon>Ecdysozoa</taxon>
        <taxon>Arthropoda</taxon>
        <taxon>Chelicerata</taxon>
        <taxon>Arachnida</taxon>
        <taxon>Acari</taxon>
        <taxon>Acariformes</taxon>
        <taxon>Sarcoptiformes</taxon>
        <taxon>Astigmata</taxon>
        <taxon>Psoroptidia</taxon>
        <taxon>Analgoidea</taxon>
        <taxon>Pyroglyphidae</taxon>
        <taxon>Dermatophagoidinae</taxon>
        <taxon>Dermatophagoides</taxon>
    </lineage>
</organism>
<proteinExistence type="predicted"/>
<sequence length="85" mass="8754">MIQYTVYPLGPCGRLLGACKPLVDGLYLGPCGRLLGACKPLVEGLYLGPCGRLLGACKPLVEGLYLGACIFPTDIGDGLKGVLTG</sequence>
<protein>
    <submittedName>
        <fullName evidence="1">Uncharacterized protein</fullName>
    </submittedName>
</protein>
<reference evidence="1" key="1">
    <citation type="submission" date="2013-05" db="EMBL/GenBank/DDBJ databases">
        <authorList>
            <person name="Yim A.K.Y."/>
            <person name="Chan T.F."/>
            <person name="Ji K.M."/>
            <person name="Liu X.Y."/>
            <person name="Zhou J.W."/>
            <person name="Li R.Q."/>
            <person name="Yang K.Y."/>
            <person name="Li J."/>
            <person name="Li M."/>
            <person name="Law P.T.W."/>
            <person name="Wu Y.L."/>
            <person name="Cai Z.L."/>
            <person name="Qin H."/>
            <person name="Bao Y."/>
            <person name="Leung R.K.K."/>
            <person name="Ng P.K.S."/>
            <person name="Zou J."/>
            <person name="Zhong X.J."/>
            <person name="Ran P.X."/>
            <person name="Zhong N.S."/>
            <person name="Liu Z.G."/>
            <person name="Tsui S.K.W."/>
        </authorList>
    </citation>
    <scope>NUCLEOTIDE SEQUENCE</scope>
    <source>
        <strain evidence="1">Derf</strain>
        <tissue evidence="1">Whole organism</tissue>
    </source>
</reference>
<dbReference type="EMBL" id="ASGP02000004">
    <property type="protein sequence ID" value="KAH9512002.1"/>
    <property type="molecule type" value="Genomic_DNA"/>
</dbReference>
<dbReference type="AlphaFoldDB" id="A0A922L2J4"/>
<reference evidence="1" key="2">
    <citation type="journal article" date="2022" name="Res Sq">
        <title>Comparative Genomics Reveals Insights into the Divergent Evolution of Astigmatic Mites and Household Pest Adaptations.</title>
        <authorList>
            <person name="Xiong Q."/>
            <person name="Wan A.T.-Y."/>
            <person name="Liu X.-Y."/>
            <person name="Fung C.S.-H."/>
            <person name="Xiao X."/>
            <person name="Malainual N."/>
            <person name="Hou J."/>
            <person name="Wang L."/>
            <person name="Wang M."/>
            <person name="Yang K."/>
            <person name="Cui Y."/>
            <person name="Leung E."/>
            <person name="Nong W."/>
            <person name="Shin S.-K."/>
            <person name="Au S."/>
            <person name="Jeong K.Y."/>
            <person name="Chew F.T."/>
            <person name="Hui J."/>
            <person name="Leung T.F."/>
            <person name="Tungtrongchitr A."/>
            <person name="Zhong N."/>
            <person name="Liu Z."/>
            <person name="Tsui S."/>
        </authorList>
    </citation>
    <scope>NUCLEOTIDE SEQUENCE</scope>
    <source>
        <strain evidence="1">Derf</strain>
        <tissue evidence="1">Whole organism</tissue>
    </source>
</reference>
<gene>
    <name evidence="1" type="ORF">DERF_010418</name>
</gene>
<name>A0A922L2J4_DERFA</name>
<evidence type="ECO:0000313" key="2">
    <source>
        <dbReference type="Proteomes" id="UP000790347"/>
    </source>
</evidence>
<comment type="caution">
    <text evidence="1">The sequence shown here is derived from an EMBL/GenBank/DDBJ whole genome shotgun (WGS) entry which is preliminary data.</text>
</comment>
<accession>A0A922L2J4</accession>